<dbReference type="InParanoid" id="A0A1X2H8P9"/>
<evidence type="ECO:0000256" key="1">
    <source>
        <dbReference type="ARBA" id="ARBA00004123"/>
    </source>
</evidence>
<dbReference type="InterPro" id="IPR051219">
    <property type="entry name" value="Heterochromatin_chromo-domain"/>
</dbReference>
<dbReference type="CDD" id="cd00024">
    <property type="entry name" value="CD_CSD"/>
    <property type="match status" value="1"/>
</dbReference>
<dbReference type="SMART" id="SM00298">
    <property type="entry name" value="CHROMO"/>
    <property type="match status" value="1"/>
</dbReference>
<dbReference type="Gene3D" id="2.40.50.40">
    <property type="match status" value="2"/>
</dbReference>
<keyword evidence="2" id="KW-0539">Nucleus</keyword>
<evidence type="ECO:0000313" key="5">
    <source>
        <dbReference type="EMBL" id="ORY94937.1"/>
    </source>
</evidence>
<evidence type="ECO:0000256" key="3">
    <source>
        <dbReference type="SAM" id="MobiDB-lite"/>
    </source>
</evidence>
<comment type="caution">
    <text evidence="5">The sequence shown here is derived from an EMBL/GenBank/DDBJ whole genome shotgun (WGS) entry which is preliminary data.</text>
</comment>
<feature type="compositionally biased region" description="Acidic residues" evidence="3">
    <location>
        <begin position="159"/>
        <end position="184"/>
    </location>
</feature>
<dbReference type="Proteomes" id="UP000242180">
    <property type="component" value="Unassembled WGS sequence"/>
</dbReference>
<sequence>MRKHSSYDIPVTDSLVIQARFGETDSPMDQTHDSEFDNYNYPNKDTHDDSDNHDDEHGEKLEELEELEEEVVDDEVQGAEDIEGGNYQYRKHTLPKEDFTQMRTVPRETLPPRRRQQSALKENTEKRYNTRRASRSNDTPQPGPPTDRAVLPNGKEEKQEAEDEGEKEEEDEEDEEQEDEVYEIEEFRAHKTYRNKVLKYEVKWKNYDDDYNTWEPARMIHQDCPELVQEYWANKPNKPCNLPKIKKRKRNELDESDESDTSDASPIEERFGLAFEEQDLLPRMRKEGYRVARFSPFPTNLTDWNLELRAIHTVQRIKRTDQLVAYVSWANGEKTVHCVEELHEKCPDSLIDYYQSRIRFTEQ</sequence>
<evidence type="ECO:0000259" key="4">
    <source>
        <dbReference type="PROSITE" id="PS50013"/>
    </source>
</evidence>
<evidence type="ECO:0000256" key="2">
    <source>
        <dbReference type="ARBA" id="ARBA00023242"/>
    </source>
</evidence>
<reference evidence="5 6" key="1">
    <citation type="submission" date="2016-07" db="EMBL/GenBank/DDBJ databases">
        <title>Pervasive Adenine N6-methylation of Active Genes in Fungi.</title>
        <authorList>
            <consortium name="DOE Joint Genome Institute"/>
            <person name="Mondo S.J."/>
            <person name="Dannebaum R.O."/>
            <person name="Kuo R.C."/>
            <person name="Labutti K."/>
            <person name="Haridas S."/>
            <person name="Kuo A."/>
            <person name="Salamov A."/>
            <person name="Ahrendt S.R."/>
            <person name="Lipzen A."/>
            <person name="Sullivan W."/>
            <person name="Andreopoulos W.B."/>
            <person name="Clum A."/>
            <person name="Lindquist E."/>
            <person name="Daum C."/>
            <person name="Ramamoorthy G.K."/>
            <person name="Gryganskyi A."/>
            <person name="Culley D."/>
            <person name="Magnuson J.K."/>
            <person name="James T.Y."/>
            <person name="O'Malley M.A."/>
            <person name="Stajich J.E."/>
            <person name="Spatafora J.W."/>
            <person name="Visel A."/>
            <person name="Grigoriev I.V."/>
        </authorList>
    </citation>
    <scope>NUCLEOTIDE SEQUENCE [LARGE SCALE GENOMIC DNA]</scope>
    <source>
        <strain evidence="5 6">NRRL 2496</strain>
    </source>
</reference>
<dbReference type="SUPFAM" id="SSF54160">
    <property type="entry name" value="Chromo domain-like"/>
    <property type="match status" value="2"/>
</dbReference>
<dbReference type="PANTHER" id="PTHR22812">
    <property type="entry name" value="CHROMOBOX PROTEIN"/>
    <property type="match status" value="1"/>
</dbReference>
<keyword evidence="6" id="KW-1185">Reference proteome</keyword>
<feature type="compositionally biased region" description="Basic and acidic residues" evidence="3">
    <location>
        <begin position="44"/>
        <end position="61"/>
    </location>
</feature>
<dbReference type="EMBL" id="MCGN01000007">
    <property type="protein sequence ID" value="ORY94937.1"/>
    <property type="molecule type" value="Genomic_DNA"/>
</dbReference>
<dbReference type="GO" id="GO:0000792">
    <property type="term" value="C:heterochromatin"/>
    <property type="evidence" value="ECO:0007669"/>
    <property type="project" value="UniProtKB-ARBA"/>
</dbReference>
<dbReference type="Pfam" id="PF01393">
    <property type="entry name" value="Chromo_shadow"/>
    <property type="match status" value="1"/>
</dbReference>
<proteinExistence type="predicted"/>
<feature type="region of interest" description="Disordered" evidence="3">
    <location>
        <begin position="243"/>
        <end position="268"/>
    </location>
</feature>
<dbReference type="InterPro" id="IPR016197">
    <property type="entry name" value="Chromo-like_dom_sf"/>
</dbReference>
<name>A0A1X2H8P9_SYNRA</name>
<dbReference type="InterPro" id="IPR000953">
    <property type="entry name" value="Chromo/chromo_shadow_dom"/>
</dbReference>
<gene>
    <name evidence="5" type="ORF">BCR43DRAFT_337443</name>
</gene>
<dbReference type="InterPro" id="IPR023779">
    <property type="entry name" value="Chromodomain_CS"/>
</dbReference>
<dbReference type="STRING" id="13706.A0A1X2H8P9"/>
<dbReference type="GO" id="GO:0005634">
    <property type="term" value="C:nucleus"/>
    <property type="evidence" value="ECO:0007669"/>
    <property type="project" value="UniProtKB-SubCell"/>
</dbReference>
<dbReference type="Pfam" id="PF00385">
    <property type="entry name" value="Chromo"/>
    <property type="match status" value="1"/>
</dbReference>
<dbReference type="OrthoDB" id="433924at2759"/>
<dbReference type="InterPro" id="IPR023780">
    <property type="entry name" value="Chromo_domain"/>
</dbReference>
<accession>A0A1X2H8P9</accession>
<dbReference type="PROSITE" id="PS00598">
    <property type="entry name" value="CHROMO_1"/>
    <property type="match status" value="1"/>
</dbReference>
<organism evidence="5 6">
    <name type="scientific">Syncephalastrum racemosum</name>
    <name type="common">Filamentous fungus</name>
    <dbReference type="NCBI Taxonomy" id="13706"/>
    <lineage>
        <taxon>Eukaryota</taxon>
        <taxon>Fungi</taxon>
        <taxon>Fungi incertae sedis</taxon>
        <taxon>Mucoromycota</taxon>
        <taxon>Mucoromycotina</taxon>
        <taxon>Mucoromycetes</taxon>
        <taxon>Mucorales</taxon>
        <taxon>Syncephalastraceae</taxon>
        <taxon>Syncephalastrum</taxon>
    </lineage>
</organism>
<dbReference type="InterPro" id="IPR008251">
    <property type="entry name" value="Chromo_shadow_dom"/>
</dbReference>
<comment type="subcellular location">
    <subcellularLocation>
        <location evidence="1">Nucleus</location>
    </subcellularLocation>
</comment>
<protein>
    <recommendedName>
        <fullName evidence="4">Chromo domain-containing protein</fullName>
    </recommendedName>
</protein>
<dbReference type="AlphaFoldDB" id="A0A1X2H8P9"/>
<dbReference type="PROSITE" id="PS50013">
    <property type="entry name" value="CHROMO_2"/>
    <property type="match status" value="1"/>
</dbReference>
<feature type="region of interest" description="Disordered" evidence="3">
    <location>
        <begin position="20"/>
        <end position="187"/>
    </location>
</feature>
<feature type="domain" description="Chromo" evidence="4">
    <location>
        <begin position="182"/>
        <end position="243"/>
    </location>
</feature>
<feature type="compositionally biased region" description="Acidic residues" evidence="3">
    <location>
        <begin position="62"/>
        <end position="83"/>
    </location>
</feature>
<evidence type="ECO:0000313" key="6">
    <source>
        <dbReference type="Proteomes" id="UP000242180"/>
    </source>
</evidence>